<dbReference type="PRINTS" id="PR00032">
    <property type="entry name" value="HTHARAC"/>
</dbReference>
<dbReference type="GO" id="GO:0005737">
    <property type="term" value="C:cytoplasm"/>
    <property type="evidence" value="ECO:0007669"/>
    <property type="project" value="UniProtKB-SubCell"/>
</dbReference>
<gene>
    <name evidence="11" type="ORF">ELQ35_01115</name>
</gene>
<keyword evidence="4" id="KW-0902">Two-component regulatory system</keyword>
<evidence type="ECO:0000313" key="12">
    <source>
        <dbReference type="Proteomes" id="UP000267430"/>
    </source>
</evidence>
<dbReference type="InterPro" id="IPR001789">
    <property type="entry name" value="Sig_transdc_resp-reg_receiver"/>
</dbReference>
<feature type="domain" description="HTH araC/xylS-type" evidence="9">
    <location>
        <begin position="367"/>
        <end position="465"/>
    </location>
</feature>
<dbReference type="SUPFAM" id="SSF52172">
    <property type="entry name" value="CheY-like"/>
    <property type="match status" value="1"/>
</dbReference>
<accession>A0A433HWL1</accession>
<dbReference type="Pfam" id="PF12833">
    <property type="entry name" value="HTH_18"/>
    <property type="match status" value="1"/>
</dbReference>
<dbReference type="PANTHER" id="PTHR42713">
    <property type="entry name" value="HISTIDINE KINASE-RELATED"/>
    <property type="match status" value="1"/>
</dbReference>
<evidence type="ECO:0000256" key="3">
    <source>
        <dbReference type="ARBA" id="ARBA00022553"/>
    </source>
</evidence>
<name>A0A433HWL1_9BACI</name>
<dbReference type="PROSITE" id="PS50110">
    <property type="entry name" value="RESPONSE_REGULATORY"/>
    <property type="match status" value="1"/>
</dbReference>
<keyword evidence="12" id="KW-1185">Reference proteome</keyword>
<evidence type="ECO:0000256" key="7">
    <source>
        <dbReference type="ARBA" id="ARBA00023163"/>
    </source>
</evidence>
<feature type="modified residue" description="4-aspartylphosphate" evidence="8">
    <location>
        <position position="54"/>
    </location>
</feature>
<dbReference type="GO" id="GO:0000160">
    <property type="term" value="P:phosphorelay signal transduction system"/>
    <property type="evidence" value="ECO:0007669"/>
    <property type="project" value="UniProtKB-KW"/>
</dbReference>
<dbReference type="InterPro" id="IPR020449">
    <property type="entry name" value="Tscrpt_reg_AraC-type_HTH"/>
</dbReference>
<dbReference type="RefSeq" id="WP_126863010.1">
    <property type="nucleotide sequence ID" value="NZ_JAUSTX010000003.1"/>
</dbReference>
<keyword evidence="3 8" id="KW-0597">Phosphoprotein</keyword>
<dbReference type="SMART" id="SM00342">
    <property type="entry name" value="HTH_ARAC"/>
    <property type="match status" value="1"/>
</dbReference>
<comment type="caution">
    <text evidence="11">The sequence shown here is derived from an EMBL/GenBank/DDBJ whole genome shotgun (WGS) entry which is preliminary data.</text>
</comment>
<protein>
    <submittedName>
        <fullName evidence="11">Response regulator</fullName>
    </submittedName>
</protein>
<dbReference type="SMART" id="SM00448">
    <property type="entry name" value="REC"/>
    <property type="match status" value="1"/>
</dbReference>
<dbReference type="InterPro" id="IPR051552">
    <property type="entry name" value="HptR"/>
</dbReference>
<dbReference type="OrthoDB" id="9794370at2"/>
<dbReference type="EMBL" id="RYZZ01000001">
    <property type="protein sequence ID" value="RUQ32719.1"/>
    <property type="molecule type" value="Genomic_DNA"/>
</dbReference>
<proteinExistence type="predicted"/>
<evidence type="ECO:0000256" key="6">
    <source>
        <dbReference type="ARBA" id="ARBA00023125"/>
    </source>
</evidence>
<evidence type="ECO:0000256" key="1">
    <source>
        <dbReference type="ARBA" id="ARBA00004496"/>
    </source>
</evidence>
<evidence type="ECO:0000256" key="8">
    <source>
        <dbReference type="PROSITE-ProRule" id="PRU00169"/>
    </source>
</evidence>
<dbReference type="InterPro" id="IPR011006">
    <property type="entry name" value="CheY-like_superfamily"/>
</dbReference>
<dbReference type="InterPro" id="IPR009057">
    <property type="entry name" value="Homeodomain-like_sf"/>
</dbReference>
<dbReference type="PANTHER" id="PTHR42713:SF3">
    <property type="entry name" value="TRANSCRIPTIONAL REGULATORY PROTEIN HPTR"/>
    <property type="match status" value="1"/>
</dbReference>
<keyword evidence="5" id="KW-0805">Transcription regulation</keyword>
<evidence type="ECO:0000259" key="10">
    <source>
        <dbReference type="PROSITE" id="PS50110"/>
    </source>
</evidence>
<dbReference type="SUPFAM" id="SSF46689">
    <property type="entry name" value="Homeodomain-like"/>
    <property type="match status" value="2"/>
</dbReference>
<evidence type="ECO:0000259" key="9">
    <source>
        <dbReference type="PROSITE" id="PS01124"/>
    </source>
</evidence>
<dbReference type="GO" id="GO:0003700">
    <property type="term" value="F:DNA-binding transcription factor activity"/>
    <property type="evidence" value="ECO:0007669"/>
    <property type="project" value="InterPro"/>
</dbReference>
<keyword evidence="7" id="KW-0804">Transcription</keyword>
<dbReference type="PROSITE" id="PS00041">
    <property type="entry name" value="HTH_ARAC_FAMILY_1"/>
    <property type="match status" value="1"/>
</dbReference>
<dbReference type="Gene3D" id="3.40.50.2300">
    <property type="match status" value="1"/>
</dbReference>
<sequence length="469" mass="54856">MNVMIADDEMLERKAMKKFLEENFDNIKVIGEASNGREAIELAEQLQPDFIVMDIKMPGINGVEAIKQIRKKQTNIKFIMVSAYDSFAYAKEAMKEGVKEYILKPARKEETLQAIVRVCEEINNEKAASDQQKESLYLAKENFLLKILQYDVSGELLKQQKQLYPEMKSGFFFVADIEESQDGIRLLELLHQHSPFPYTTVHYGNHYVTLFIYPKEQPKLDALVLAKKIIAASSSGITIGIGYPYSNVRQLPKSYQEALQTLRALKKDNRTLYSLPFVKKEESLEEYEELFIYLYQGSFPSAWPMAELLLSKMEQPELYIRIRERLVREALPIDDLSIPQTQTEWKEFIQTLCLKALDYHHSKNPIEKAKKYIDLHYREPITLEQVAEHVKLSPTYFTKLFRESAQMTFIDYLTETRLAQAKQLLSENTYSLKEISYMIGYKDPNYFSRVFKRNYQMSPKQFKKQRFGD</sequence>
<organism evidence="11 12">
    <name type="scientific">Peribacillus cavernae</name>
    <dbReference type="NCBI Taxonomy" id="1674310"/>
    <lineage>
        <taxon>Bacteria</taxon>
        <taxon>Bacillati</taxon>
        <taxon>Bacillota</taxon>
        <taxon>Bacilli</taxon>
        <taxon>Bacillales</taxon>
        <taxon>Bacillaceae</taxon>
        <taxon>Peribacillus</taxon>
    </lineage>
</organism>
<evidence type="ECO:0000313" key="11">
    <source>
        <dbReference type="EMBL" id="RUQ32719.1"/>
    </source>
</evidence>
<dbReference type="CDD" id="cd17536">
    <property type="entry name" value="REC_YesN-like"/>
    <property type="match status" value="1"/>
</dbReference>
<evidence type="ECO:0000256" key="4">
    <source>
        <dbReference type="ARBA" id="ARBA00023012"/>
    </source>
</evidence>
<dbReference type="PROSITE" id="PS01124">
    <property type="entry name" value="HTH_ARAC_FAMILY_2"/>
    <property type="match status" value="1"/>
</dbReference>
<dbReference type="Pfam" id="PF17853">
    <property type="entry name" value="GGDEF_2"/>
    <property type="match status" value="1"/>
</dbReference>
<reference evidence="11 12" key="1">
    <citation type="submission" date="2018-12" db="EMBL/GenBank/DDBJ databases">
        <title>Bacillus chawlae sp. nov., Bacillus glennii sp. nov., and Bacillus saganii sp. nov. Isolated from the Vehicle Assembly Building at Kennedy Space Center where the Viking Spacecraft were Assembled.</title>
        <authorList>
            <person name="Seuylemezian A."/>
            <person name="Vaishampayan P."/>
        </authorList>
    </citation>
    <scope>NUCLEOTIDE SEQUENCE [LARGE SCALE GENOMIC DNA]</scope>
    <source>
        <strain evidence="11 12">L5</strain>
    </source>
</reference>
<dbReference type="Gene3D" id="1.10.10.60">
    <property type="entry name" value="Homeodomain-like"/>
    <property type="match status" value="2"/>
</dbReference>
<evidence type="ECO:0000256" key="2">
    <source>
        <dbReference type="ARBA" id="ARBA00022490"/>
    </source>
</evidence>
<dbReference type="GO" id="GO:0043565">
    <property type="term" value="F:sequence-specific DNA binding"/>
    <property type="evidence" value="ECO:0007669"/>
    <property type="project" value="InterPro"/>
</dbReference>
<dbReference type="Proteomes" id="UP000267430">
    <property type="component" value="Unassembled WGS sequence"/>
</dbReference>
<dbReference type="InterPro" id="IPR018062">
    <property type="entry name" value="HTH_AraC-typ_CS"/>
</dbReference>
<dbReference type="AlphaFoldDB" id="A0A433HWL1"/>
<feature type="domain" description="Response regulatory" evidence="10">
    <location>
        <begin position="2"/>
        <end position="119"/>
    </location>
</feature>
<dbReference type="InterPro" id="IPR018060">
    <property type="entry name" value="HTH_AraC"/>
</dbReference>
<keyword evidence="2" id="KW-0963">Cytoplasm</keyword>
<comment type="subcellular location">
    <subcellularLocation>
        <location evidence="1">Cytoplasm</location>
    </subcellularLocation>
</comment>
<keyword evidence="6" id="KW-0238">DNA-binding</keyword>
<evidence type="ECO:0000256" key="5">
    <source>
        <dbReference type="ARBA" id="ARBA00023015"/>
    </source>
</evidence>
<dbReference type="InterPro" id="IPR041522">
    <property type="entry name" value="CdaR_GGDEF"/>
</dbReference>
<dbReference type="Pfam" id="PF00072">
    <property type="entry name" value="Response_reg"/>
    <property type="match status" value="1"/>
</dbReference>